<dbReference type="Proteomes" id="UP001201812">
    <property type="component" value="Unassembled WGS sequence"/>
</dbReference>
<dbReference type="EMBL" id="JAKKPZ010000161">
    <property type="protein sequence ID" value="KAI1699955.1"/>
    <property type="molecule type" value="Genomic_DNA"/>
</dbReference>
<evidence type="ECO:0000313" key="2">
    <source>
        <dbReference type="Proteomes" id="UP001201812"/>
    </source>
</evidence>
<protein>
    <submittedName>
        <fullName evidence="1">Uncharacterized protein</fullName>
    </submittedName>
</protein>
<proteinExistence type="predicted"/>
<name>A0AAD4MS74_9BILA</name>
<evidence type="ECO:0000313" key="1">
    <source>
        <dbReference type="EMBL" id="KAI1699955.1"/>
    </source>
</evidence>
<keyword evidence="2" id="KW-1185">Reference proteome</keyword>
<comment type="caution">
    <text evidence="1">The sequence shown here is derived from an EMBL/GenBank/DDBJ whole genome shotgun (WGS) entry which is preliminary data.</text>
</comment>
<dbReference type="AlphaFoldDB" id="A0AAD4MS74"/>
<reference evidence="1" key="1">
    <citation type="submission" date="2022-01" db="EMBL/GenBank/DDBJ databases">
        <title>Genome Sequence Resource for Two Populations of Ditylenchus destructor, the Migratory Endoparasitic Phytonematode.</title>
        <authorList>
            <person name="Zhang H."/>
            <person name="Lin R."/>
            <person name="Xie B."/>
        </authorList>
    </citation>
    <scope>NUCLEOTIDE SEQUENCE</scope>
    <source>
        <strain evidence="1">BazhouSP</strain>
    </source>
</reference>
<sequence length="226" mass="26078">MYLLDIGCLLAYILMYNMDSVSCIRGALYRRDRSLRHFLESNILGIRRGKRFIYKSNNFLDNSEPEREKPTMTSLEYLVNDPQTLKHYFEEELSGREIQNLNQNAARIYSPRRAALLATPSILRAFIATSNSLGDAPSHRQKRYEDTSLEPQVGTTLDDFPEEIQRLIDYLEDELELDQILESINQSPDITHNLQRNVLVATPSLLRALQTASESLRIARTRNLSE</sequence>
<accession>A0AAD4MS74</accession>
<gene>
    <name evidence="1" type="ORF">DdX_16988</name>
</gene>
<organism evidence="1 2">
    <name type="scientific">Ditylenchus destructor</name>
    <dbReference type="NCBI Taxonomy" id="166010"/>
    <lineage>
        <taxon>Eukaryota</taxon>
        <taxon>Metazoa</taxon>
        <taxon>Ecdysozoa</taxon>
        <taxon>Nematoda</taxon>
        <taxon>Chromadorea</taxon>
        <taxon>Rhabditida</taxon>
        <taxon>Tylenchina</taxon>
        <taxon>Tylenchomorpha</taxon>
        <taxon>Sphaerularioidea</taxon>
        <taxon>Anguinidae</taxon>
        <taxon>Anguininae</taxon>
        <taxon>Ditylenchus</taxon>
    </lineage>
</organism>